<keyword evidence="4 10" id="KW-0732">Signal</keyword>
<name>A0ABW0D8V9_STRFI</name>
<feature type="domain" description="Chaplin" evidence="11">
    <location>
        <begin position="127"/>
        <end position="167"/>
    </location>
</feature>
<keyword evidence="9" id="KW-0812">Transmembrane</keyword>
<organism evidence="12 13">
    <name type="scientific">Streptomyces fimbriatus</name>
    <dbReference type="NCBI Taxonomy" id="68197"/>
    <lineage>
        <taxon>Bacteria</taxon>
        <taxon>Bacillati</taxon>
        <taxon>Actinomycetota</taxon>
        <taxon>Actinomycetes</taxon>
        <taxon>Kitasatosporales</taxon>
        <taxon>Streptomycetaceae</taxon>
        <taxon>Streptomyces</taxon>
    </lineage>
</organism>
<feature type="compositionally biased region" description="Low complexity" evidence="8">
    <location>
        <begin position="90"/>
        <end position="114"/>
    </location>
</feature>
<evidence type="ECO:0000259" key="11">
    <source>
        <dbReference type="PROSITE" id="PS51884"/>
    </source>
</evidence>
<feature type="region of interest" description="Disordered" evidence="8">
    <location>
        <begin position="81"/>
        <end position="114"/>
    </location>
</feature>
<keyword evidence="5" id="KW-0130">Cell adhesion</keyword>
<feature type="transmembrane region" description="Helical" evidence="9">
    <location>
        <begin position="316"/>
        <end position="334"/>
    </location>
</feature>
<evidence type="ECO:0000256" key="1">
    <source>
        <dbReference type="ARBA" id="ARBA00004191"/>
    </source>
</evidence>
<accession>A0ABW0D8V9</accession>
<evidence type="ECO:0000256" key="7">
    <source>
        <dbReference type="PROSITE-ProRule" id="PRU01232"/>
    </source>
</evidence>
<feature type="chain" id="PRO_5045338226" evidence="10">
    <location>
        <begin position="29"/>
        <end position="342"/>
    </location>
</feature>
<evidence type="ECO:0000256" key="2">
    <source>
        <dbReference type="ARBA" id="ARBA00022512"/>
    </source>
</evidence>
<proteinExistence type="predicted"/>
<sequence>MRQTLSRGVFAAAAATGILSLYGTPAFADSYAVGGAEDSPGVLSGNNVQAPVHVPVNVCGNNVTVVGAFNGAFDNTCVNGSHAHRSGDQSSDSSHRAPSPSASSHGDSAYGDSSYGGAHAVGGAKGSPGVLSGNNVQAPVHVPVNVCGNDVTAVGAFNAAADNTCVNGSHTDTSEKRSPDSSHGDSSYGASSYGDSAYGDSSYGGAHAEGGTKGSPGVLSGNNVQVPLHVPVNVCGNAVDLVGLFNSAYGNACANTTDRSPGPGYGSEDDTPPPAVTPAPAPTPEPGGKTPPAPPAAGEEQPGTGPQLAETGGEGLIAASAASAALIAGGAMLYRRRAGVRR</sequence>
<evidence type="ECO:0000256" key="6">
    <source>
        <dbReference type="ARBA" id="ARBA00023087"/>
    </source>
</evidence>
<feature type="domain" description="Chaplin" evidence="11">
    <location>
        <begin position="39"/>
        <end position="79"/>
    </location>
</feature>
<evidence type="ECO:0000256" key="8">
    <source>
        <dbReference type="SAM" id="MobiDB-lite"/>
    </source>
</evidence>
<keyword evidence="9" id="KW-0472">Membrane</keyword>
<evidence type="ECO:0000256" key="5">
    <source>
        <dbReference type="ARBA" id="ARBA00022889"/>
    </source>
</evidence>
<feature type="compositionally biased region" description="Low complexity" evidence="8">
    <location>
        <begin position="296"/>
        <end position="306"/>
    </location>
</feature>
<evidence type="ECO:0000256" key="9">
    <source>
        <dbReference type="SAM" id="Phobius"/>
    </source>
</evidence>
<dbReference type="Pfam" id="PF03777">
    <property type="entry name" value="ChpA-C"/>
    <property type="match status" value="3"/>
</dbReference>
<feature type="compositionally biased region" description="Basic and acidic residues" evidence="8">
    <location>
        <begin position="172"/>
        <end position="183"/>
    </location>
</feature>
<keyword evidence="6 7" id="KW-0034">Amyloid</keyword>
<keyword evidence="13" id="KW-1185">Reference proteome</keyword>
<dbReference type="EMBL" id="JBHSKL010000026">
    <property type="protein sequence ID" value="MFC5226805.1"/>
    <property type="molecule type" value="Genomic_DNA"/>
</dbReference>
<feature type="region of interest" description="Disordered" evidence="8">
    <location>
        <begin position="164"/>
        <end position="193"/>
    </location>
</feature>
<dbReference type="RefSeq" id="WP_344642125.1">
    <property type="nucleotide sequence ID" value="NZ_BAAASS010000001.1"/>
</dbReference>
<keyword evidence="3" id="KW-0964">Secreted</keyword>
<dbReference type="InterPro" id="IPR005528">
    <property type="entry name" value="ChpA-H"/>
</dbReference>
<dbReference type="Proteomes" id="UP001596156">
    <property type="component" value="Unassembled WGS sequence"/>
</dbReference>
<evidence type="ECO:0000313" key="13">
    <source>
        <dbReference type="Proteomes" id="UP001596156"/>
    </source>
</evidence>
<protein>
    <submittedName>
        <fullName evidence="12">Chaplin</fullName>
    </submittedName>
</protein>
<evidence type="ECO:0000256" key="10">
    <source>
        <dbReference type="SAM" id="SignalP"/>
    </source>
</evidence>
<keyword evidence="9" id="KW-1133">Transmembrane helix</keyword>
<keyword evidence="2" id="KW-0134">Cell wall</keyword>
<evidence type="ECO:0000256" key="4">
    <source>
        <dbReference type="ARBA" id="ARBA00022729"/>
    </source>
</evidence>
<feature type="signal peptide" evidence="10">
    <location>
        <begin position="1"/>
        <end position="28"/>
    </location>
</feature>
<evidence type="ECO:0000313" key="12">
    <source>
        <dbReference type="EMBL" id="MFC5226805.1"/>
    </source>
</evidence>
<comment type="caution">
    <text evidence="12">The sequence shown here is derived from an EMBL/GenBank/DDBJ whole genome shotgun (WGS) entry which is preliminary data.</text>
</comment>
<comment type="subcellular location">
    <subcellularLocation>
        <location evidence="1">Secreted</location>
        <location evidence="1">Cell wall</location>
    </subcellularLocation>
</comment>
<gene>
    <name evidence="12" type="ORF">ACFPN6_19825</name>
</gene>
<evidence type="ECO:0000256" key="3">
    <source>
        <dbReference type="ARBA" id="ARBA00022525"/>
    </source>
</evidence>
<reference evidence="13" key="1">
    <citation type="journal article" date="2019" name="Int. J. Syst. Evol. Microbiol.">
        <title>The Global Catalogue of Microorganisms (GCM) 10K type strain sequencing project: providing services to taxonomists for standard genome sequencing and annotation.</title>
        <authorList>
            <consortium name="The Broad Institute Genomics Platform"/>
            <consortium name="The Broad Institute Genome Sequencing Center for Infectious Disease"/>
            <person name="Wu L."/>
            <person name="Ma J."/>
        </authorList>
    </citation>
    <scope>NUCLEOTIDE SEQUENCE [LARGE SCALE GENOMIC DNA]</scope>
    <source>
        <strain evidence="13">CCM 8479</strain>
    </source>
</reference>
<dbReference type="PROSITE" id="PS51884">
    <property type="entry name" value="CHAPLIN"/>
    <property type="match status" value="3"/>
</dbReference>
<feature type="region of interest" description="Disordered" evidence="8">
    <location>
        <begin position="259"/>
        <end position="314"/>
    </location>
</feature>
<feature type="compositionally biased region" description="Pro residues" evidence="8">
    <location>
        <begin position="272"/>
        <end position="295"/>
    </location>
</feature>
<feature type="domain" description="Chaplin" evidence="11">
    <location>
        <begin position="215"/>
        <end position="255"/>
    </location>
</feature>
<feature type="compositionally biased region" description="Low complexity" evidence="8">
    <location>
        <begin position="184"/>
        <end position="193"/>
    </location>
</feature>